<dbReference type="EMBL" id="JAULBC010000001">
    <property type="protein sequence ID" value="MEX6686847.1"/>
    <property type="molecule type" value="Genomic_DNA"/>
</dbReference>
<evidence type="ECO:0000313" key="2">
    <source>
        <dbReference type="Proteomes" id="UP001560573"/>
    </source>
</evidence>
<protein>
    <recommendedName>
        <fullName evidence="3">Adhesin</fullName>
    </recommendedName>
</protein>
<evidence type="ECO:0008006" key="3">
    <source>
        <dbReference type="Google" id="ProtNLM"/>
    </source>
</evidence>
<sequence length="262" mass="29964">MIGKTSVKNLNRDDLKKFFRNGQMPSENHFGYLIDSMINKQDDGFRHDDDEGLVLSSSLRKRFVTLYKSMDDRNPFFSMGADDKDEQDNQSLRFTSLTGSATEAAAQSFFLHANGNMGVGKKSEKEYKVDVNGFVAAQGRVGTYIQDSVPADGKWHYITPDLDNCSAFELIARTGRRTTGRFAILHAIALSAFGRSRSRIRKTSAHYGSFWNKITVRWKSTGTHHYRLQLKTRRNYGDGVLIFFKIGKLWDDELFMPAEYFY</sequence>
<gene>
    <name evidence="1" type="ORF">QTN47_05045</name>
</gene>
<proteinExistence type="predicted"/>
<name>A0ABV3ZAG1_9BACT</name>
<organism evidence="1 2">
    <name type="scientific">Danxiaibacter flavus</name>
    <dbReference type="NCBI Taxonomy" id="3049108"/>
    <lineage>
        <taxon>Bacteria</taxon>
        <taxon>Pseudomonadati</taxon>
        <taxon>Bacteroidota</taxon>
        <taxon>Chitinophagia</taxon>
        <taxon>Chitinophagales</taxon>
        <taxon>Chitinophagaceae</taxon>
        <taxon>Danxiaibacter</taxon>
    </lineage>
</organism>
<dbReference type="Proteomes" id="UP001560573">
    <property type="component" value="Unassembled WGS sequence"/>
</dbReference>
<keyword evidence="2" id="KW-1185">Reference proteome</keyword>
<accession>A0ABV3ZAG1</accession>
<dbReference type="RefSeq" id="WP_369328244.1">
    <property type="nucleotide sequence ID" value="NZ_JAULBC010000001.1"/>
</dbReference>
<reference evidence="1 2" key="1">
    <citation type="submission" date="2023-07" db="EMBL/GenBank/DDBJ databases">
        <authorList>
            <person name="Lian W.-H."/>
        </authorList>
    </citation>
    <scope>NUCLEOTIDE SEQUENCE [LARGE SCALE GENOMIC DNA]</scope>
    <source>
        <strain evidence="1 2">SYSU DXS3180</strain>
    </source>
</reference>
<evidence type="ECO:0000313" key="1">
    <source>
        <dbReference type="EMBL" id="MEX6686847.1"/>
    </source>
</evidence>
<comment type="caution">
    <text evidence="1">The sequence shown here is derived from an EMBL/GenBank/DDBJ whole genome shotgun (WGS) entry which is preliminary data.</text>
</comment>